<evidence type="ECO:0000313" key="13">
    <source>
        <dbReference type="EMBL" id="NBI30100.1"/>
    </source>
</evidence>
<keyword evidence="6 8" id="KW-0131">Cell cycle</keyword>
<keyword evidence="7 8" id="KW-0961">Cell wall biogenesis/degradation</keyword>
<dbReference type="Pfam" id="PF02875">
    <property type="entry name" value="Mur_ligase_C"/>
    <property type="match status" value="1"/>
</dbReference>
<dbReference type="PANTHER" id="PTHR23135:SF4">
    <property type="entry name" value="UDP-N-ACETYLMURAMOYL-L-ALANYL-D-GLUTAMATE--2,6-DIAMINOPIMELATE LIGASE MURE HOMOLOG, CHLOROPLASTIC"/>
    <property type="match status" value="1"/>
</dbReference>
<keyword evidence="5 8" id="KW-0573">Peptidoglycan synthesis</keyword>
<evidence type="ECO:0000256" key="5">
    <source>
        <dbReference type="ARBA" id="ARBA00022984"/>
    </source>
</evidence>
<dbReference type="InterPro" id="IPR000713">
    <property type="entry name" value="Mur_ligase_N"/>
</dbReference>
<dbReference type="Gene3D" id="3.90.190.20">
    <property type="entry name" value="Mur ligase, C-terminal domain"/>
    <property type="match status" value="1"/>
</dbReference>
<evidence type="ECO:0000256" key="3">
    <source>
        <dbReference type="ARBA" id="ARBA00022618"/>
    </source>
</evidence>
<evidence type="ECO:0000256" key="1">
    <source>
        <dbReference type="ARBA" id="ARBA00004752"/>
    </source>
</evidence>
<dbReference type="InterPro" id="IPR005761">
    <property type="entry name" value="UDP-N-AcMur-Glu-dNH2Pim_ligase"/>
</dbReference>
<dbReference type="SUPFAM" id="SSF53244">
    <property type="entry name" value="MurD-like peptide ligases, peptide-binding domain"/>
    <property type="match status" value="1"/>
</dbReference>
<name>A0A6N9Q5Q6_9BACL</name>
<keyword evidence="14" id="KW-1185">Reference proteome</keyword>
<dbReference type="NCBIfam" id="NF001126">
    <property type="entry name" value="PRK00139.1-4"/>
    <property type="match status" value="1"/>
</dbReference>
<comment type="caution">
    <text evidence="8">Lacks conserved residue(s) required for the propagation of feature annotation.</text>
</comment>
<dbReference type="Gene3D" id="3.40.1390.10">
    <property type="entry name" value="MurE/MurF, N-terminal domain"/>
    <property type="match status" value="1"/>
</dbReference>
<keyword evidence="3 8" id="KW-0132">Cell division</keyword>
<evidence type="ECO:0000256" key="9">
    <source>
        <dbReference type="RuleBase" id="RU004135"/>
    </source>
</evidence>
<dbReference type="GO" id="GO:0000287">
    <property type="term" value="F:magnesium ion binding"/>
    <property type="evidence" value="ECO:0007669"/>
    <property type="project" value="UniProtKB-UniRule"/>
</dbReference>
<evidence type="ECO:0000259" key="10">
    <source>
        <dbReference type="Pfam" id="PF01225"/>
    </source>
</evidence>
<comment type="cofactor">
    <cofactor evidence="8">
        <name>Mg(2+)</name>
        <dbReference type="ChEBI" id="CHEBI:18420"/>
    </cofactor>
</comment>
<reference evidence="13 14" key="1">
    <citation type="submission" date="2019-01" db="EMBL/GenBank/DDBJ databases">
        <title>Chengkuizengella sp. nov., isolated from deep-sea sediment of East Pacific Ocean.</title>
        <authorList>
            <person name="Yang J."/>
            <person name="Lai Q."/>
            <person name="Shao Z."/>
        </authorList>
    </citation>
    <scope>NUCLEOTIDE SEQUENCE [LARGE SCALE GENOMIC DNA]</scope>
    <source>
        <strain evidence="13 14">YPA3-1-1</strain>
    </source>
</reference>
<feature type="modified residue" description="N6-carboxylysine" evidence="8">
    <location>
        <position position="219"/>
    </location>
</feature>
<protein>
    <recommendedName>
        <fullName evidence="8">UDP-N-acetylmuramyl-tripeptide synthetase</fullName>
        <ecNumber evidence="8">6.3.2.-</ecNumber>
    </recommendedName>
    <alternativeName>
        <fullName evidence="8">UDP-MurNAc-tripeptide synthetase</fullName>
    </alternativeName>
</protein>
<feature type="domain" description="Mur ligase central" evidence="12">
    <location>
        <begin position="108"/>
        <end position="309"/>
    </location>
</feature>
<keyword evidence="4 8" id="KW-0133">Cell shape</keyword>
<keyword evidence="8" id="KW-0963">Cytoplasm</keyword>
<dbReference type="InterPro" id="IPR036615">
    <property type="entry name" value="Mur_ligase_C_dom_sf"/>
</dbReference>
<comment type="subcellular location">
    <subcellularLocation>
        <location evidence="8 9">Cytoplasm</location>
    </subcellularLocation>
</comment>
<gene>
    <name evidence="8" type="primary">murE</name>
    <name evidence="13" type="ORF">ERL59_14205</name>
</gene>
<dbReference type="NCBIfam" id="TIGR01085">
    <property type="entry name" value="murE"/>
    <property type="match status" value="1"/>
</dbReference>
<evidence type="ECO:0000256" key="4">
    <source>
        <dbReference type="ARBA" id="ARBA00022960"/>
    </source>
</evidence>
<dbReference type="PANTHER" id="PTHR23135">
    <property type="entry name" value="MUR LIGASE FAMILY MEMBER"/>
    <property type="match status" value="1"/>
</dbReference>
<dbReference type="Proteomes" id="UP000448943">
    <property type="component" value="Unassembled WGS sequence"/>
</dbReference>
<dbReference type="Gene3D" id="3.40.1190.10">
    <property type="entry name" value="Mur-like, catalytic domain"/>
    <property type="match status" value="1"/>
</dbReference>
<evidence type="ECO:0000256" key="8">
    <source>
        <dbReference type="HAMAP-Rule" id="MF_00208"/>
    </source>
</evidence>
<dbReference type="GO" id="GO:0016881">
    <property type="term" value="F:acid-amino acid ligase activity"/>
    <property type="evidence" value="ECO:0007669"/>
    <property type="project" value="UniProtKB-UniRule"/>
</dbReference>
<dbReference type="HAMAP" id="MF_00208">
    <property type="entry name" value="MurE"/>
    <property type="match status" value="1"/>
</dbReference>
<dbReference type="GO" id="GO:0051301">
    <property type="term" value="P:cell division"/>
    <property type="evidence" value="ECO:0007669"/>
    <property type="project" value="UniProtKB-KW"/>
</dbReference>
<feature type="binding site" evidence="8">
    <location>
        <position position="30"/>
    </location>
    <ligand>
        <name>UDP-N-acetyl-alpha-D-muramoyl-L-alanyl-D-glutamate</name>
        <dbReference type="ChEBI" id="CHEBI:83900"/>
    </ligand>
</feature>
<evidence type="ECO:0000256" key="7">
    <source>
        <dbReference type="ARBA" id="ARBA00023316"/>
    </source>
</evidence>
<proteinExistence type="inferred from homology"/>
<evidence type="ECO:0000256" key="6">
    <source>
        <dbReference type="ARBA" id="ARBA00023306"/>
    </source>
</evidence>
<feature type="binding site" evidence="8">
    <location>
        <begin position="110"/>
        <end position="116"/>
    </location>
    <ligand>
        <name>ATP</name>
        <dbReference type="ChEBI" id="CHEBI:30616"/>
    </ligand>
</feature>
<dbReference type="OrthoDB" id="9800958at2"/>
<dbReference type="InterPro" id="IPR004101">
    <property type="entry name" value="Mur_ligase_C"/>
</dbReference>
<evidence type="ECO:0000256" key="2">
    <source>
        <dbReference type="ARBA" id="ARBA00005898"/>
    </source>
</evidence>
<feature type="domain" description="Mur ligase N-terminal catalytic" evidence="10">
    <location>
        <begin position="22"/>
        <end position="96"/>
    </location>
</feature>
<accession>A0A6N9Q5Q6</accession>
<feature type="domain" description="Mur ligase C-terminal" evidence="11">
    <location>
        <begin position="331"/>
        <end position="463"/>
    </location>
</feature>
<dbReference type="Pfam" id="PF01225">
    <property type="entry name" value="Mur_ligase"/>
    <property type="match status" value="1"/>
</dbReference>
<dbReference type="SUPFAM" id="SSF53623">
    <property type="entry name" value="MurD-like peptide ligases, catalytic domain"/>
    <property type="match status" value="1"/>
</dbReference>
<keyword evidence="8" id="KW-0460">Magnesium</keyword>
<keyword evidence="8" id="KW-0547">Nucleotide-binding</keyword>
<dbReference type="GO" id="GO:0005737">
    <property type="term" value="C:cytoplasm"/>
    <property type="evidence" value="ECO:0007669"/>
    <property type="project" value="UniProtKB-SubCell"/>
</dbReference>
<evidence type="ECO:0000259" key="12">
    <source>
        <dbReference type="Pfam" id="PF08245"/>
    </source>
</evidence>
<dbReference type="InterPro" id="IPR035911">
    <property type="entry name" value="MurE/MurF_N"/>
</dbReference>
<keyword evidence="8" id="KW-0067">ATP-binding</keyword>
<dbReference type="Pfam" id="PF08245">
    <property type="entry name" value="Mur_ligase_M"/>
    <property type="match status" value="1"/>
</dbReference>
<dbReference type="GO" id="GO:0009252">
    <property type="term" value="P:peptidoglycan biosynthetic process"/>
    <property type="evidence" value="ECO:0007669"/>
    <property type="project" value="UniProtKB-UniRule"/>
</dbReference>
<comment type="similarity">
    <text evidence="2 8">Belongs to the MurCDEF family. MurE subfamily.</text>
</comment>
<evidence type="ECO:0000259" key="11">
    <source>
        <dbReference type="Pfam" id="PF02875"/>
    </source>
</evidence>
<keyword evidence="8 13" id="KW-0436">Ligase</keyword>
<feature type="binding site" evidence="8">
    <location>
        <position position="187"/>
    </location>
    <ligand>
        <name>UDP-N-acetyl-alpha-D-muramoyl-L-alanyl-D-glutamate</name>
        <dbReference type="ChEBI" id="CHEBI:83900"/>
    </ligand>
</feature>
<dbReference type="InterPro" id="IPR013221">
    <property type="entry name" value="Mur_ligase_cen"/>
</dbReference>
<sequence length="496" mass="55475">MLLSSVLQDLNYVKIKGDTNIEINAVAYDSREVIENSIFVAISGFSVDGHTFIQKAIEMGAIAIIVEKDLQIEGNITVLKVKNTRTALARISSNFYHRPTEKLNIVGITGTNGKTSISYFLKSIFEHAERSVGIIGTIGTMINNKVKKNKNTTPESLNLQKIFSEMIKAKTDHCIMEVSSHALNLDRVAYSHFNTAIFTNLSPDHLELHHDMEEYYQAKAKLFELAKKNNIINIDDDYGKRLAQKVQQYDTKLLTYGIENTADIYASEIKYSANGSTYMVHTPRGNIEVKVNLPGVIYVYNSLAAIACAYSNQLPLEVIKEGIQKLEGIKGRFEIVYQKNNYKIVIDFAHTEDALKNAILTLKQHAKGRIIVVFGVYADAGESGTDKRRAMGQVAAKYADFSIVTSDNPKDQDPDLIIQEIIQAIEEESGTDTYDAVVDRKEAIKYAIDISEKDDIILIAGKGHETTQIIGKTEIPFNEAKIVEEVLRNKNRLLEI</sequence>
<comment type="function">
    <text evidence="8">Catalyzes the addition of an amino acid to the nucleotide precursor UDP-N-acetylmuramoyl-L-alanyl-D-glutamate (UMAG) in the biosynthesis of bacterial cell-wall peptidoglycan.</text>
</comment>
<dbReference type="UniPathway" id="UPA00219"/>
<comment type="caution">
    <text evidence="13">The sequence shown here is derived from an EMBL/GenBank/DDBJ whole genome shotgun (WGS) entry which is preliminary data.</text>
</comment>
<feature type="binding site" evidence="8">
    <location>
        <begin position="152"/>
        <end position="153"/>
    </location>
    <ligand>
        <name>UDP-N-acetyl-alpha-D-muramoyl-L-alanyl-D-glutamate</name>
        <dbReference type="ChEBI" id="CHEBI:83900"/>
    </ligand>
</feature>
<dbReference type="SUPFAM" id="SSF63418">
    <property type="entry name" value="MurE/MurF N-terminal domain"/>
    <property type="match status" value="1"/>
</dbReference>
<dbReference type="AlphaFoldDB" id="A0A6N9Q5Q6"/>
<dbReference type="GO" id="GO:0005524">
    <property type="term" value="F:ATP binding"/>
    <property type="evidence" value="ECO:0007669"/>
    <property type="project" value="UniProtKB-UniRule"/>
</dbReference>
<dbReference type="EMBL" id="SIJB01000029">
    <property type="protein sequence ID" value="NBI30100.1"/>
    <property type="molecule type" value="Genomic_DNA"/>
</dbReference>
<dbReference type="GO" id="GO:0008360">
    <property type="term" value="P:regulation of cell shape"/>
    <property type="evidence" value="ECO:0007669"/>
    <property type="project" value="UniProtKB-KW"/>
</dbReference>
<dbReference type="InterPro" id="IPR036565">
    <property type="entry name" value="Mur-like_cat_sf"/>
</dbReference>
<feature type="binding site" evidence="8">
    <location>
        <position position="151"/>
    </location>
    <ligand>
        <name>UDP-N-acetyl-alpha-D-muramoyl-L-alanyl-D-glutamate</name>
        <dbReference type="ChEBI" id="CHEBI:83900"/>
    </ligand>
</feature>
<feature type="binding site" evidence="8">
    <location>
        <position position="179"/>
    </location>
    <ligand>
        <name>UDP-N-acetyl-alpha-D-muramoyl-L-alanyl-D-glutamate</name>
        <dbReference type="ChEBI" id="CHEBI:83900"/>
    </ligand>
</feature>
<dbReference type="EC" id="6.3.2.-" evidence="8"/>
<organism evidence="13 14">
    <name type="scientific">Chengkuizengella marina</name>
    <dbReference type="NCBI Taxonomy" id="2507566"/>
    <lineage>
        <taxon>Bacteria</taxon>
        <taxon>Bacillati</taxon>
        <taxon>Bacillota</taxon>
        <taxon>Bacilli</taxon>
        <taxon>Bacillales</taxon>
        <taxon>Paenibacillaceae</taxon>
        <taxon>Chengkuizengella</taxon>
    </lineage>
</organism>
<dbReference type="RefSeq" id="WP_160646906.1">
    <property type="nucleotide sequence ID" value="NZ_SIJB01000029.1"/>
</dbReference>
<comment type="pathway">
    <text evidence="1 8 9">Cell wall biogenesis; peptidoglycan biosynthesis.</text>
</comment>
<comment type="PTM">
    <text evidence="8">Carboxylation is probably crucial for Mg(2+) binding and, consequently, for the gamma-phosphate positioning of ATP.</text>
</comment>
<evidence type="ECO:0000313" key="14">
    <source>
        <dbReference type="Proteomes" id="UP000448943"/>
    </source>
</evidence>
<dbReference type="GO" id="GO:0071555">
    <property type="term" value="P:cell wall organization"/>
    <property type="evidence" value="ECO:0007669"/>
    <property type="project" value="UniProtKB-KW"/>
</dbReference>